<dbReference type="EMBL" id="CP036266">
    <property type="protein sequence ID" value="QDT22455.1"/>
    <property type="molecule type" value="Genomic_DNA"/>
</dbReference>
<protein>
    <submittedName>
        <fullName evidence="2">Uncharacterized protein</fullName>
    </submittedName>
</protein>
<feature type="transmembrane region" description="Helical" evidence="1">
    <location>
        <begin position="143"/>
        <end position="164"/>
    </location>
</feature>
<accession>A0A517PSV8</accession>
<gene>
    <name evidence="2" type="ORF">HG66A1_42630</name>
</gene>
<evidence type="ECO:0000313" key="3">
    <source>
        <dbReference type="Proteomes" id="UP000320421"/>
    </source>
</evidence>
<keyword evidence="3" id="KW-1185">Reference proteome</keyword>
<dbReference type="OrthoDB" id="6228646at2"/>
<organism evidence="2 3">
    <name type="scientific">Gimesia chilikensis</name>
    <dbReference type="NCBI Taxonomy" id="2605989"/>
    <lineage>
        <taxon>Bacteria</taxon>
        <taxon>Pseudomonadati</taxon>
        <taxon>Planctomycetota</taxon>
        <taxon>Planctomycetia</taxon>
        <taxon>Planctomycetales</taxon>
        <taxon>Planctomycetaceae</taxon>
        <taxon>Gimesia</taxon>
    </lineage>
</organism>
<evidence type="ECO:0000313" key="2">
    <source>
        <dbReference type="EMBL" id="QDT22455.1"/>
    </source>
</evidence>
<name>A0A517PSV8_9PLAN</name>
<dbReference type="Proteomes" id="UP000320421">
    <property type="component" value="Chromosome"/>
</dbReference>
<evidence type="ECO:0000256" key="1">
    <source>
        <dbReference type="SAM" id="Phobius"/>
    </source>
</evidence>
<feature type="transmembrane region" description="Helical" evidence="1">
    <location>
        <begin position="112"/>
        <end position="137"/>
    </location>
</feature>
<dbReference type="AlphaFoldDB" id="A0A517PSV8"/>
<dbReference type="RefSeq" id="WP_145188317.1">
    <property type="nucleotide sequence ID" value="NZ_CP036266.1"/>
</dbReference>
<reference evidence="2 3" key="1">
    <citation type="submission" date="2019-02" db="EMBL/GenBank/DDBJ databases">
        <title>Deep-cultivation of Planctomycetes and their phenomic and genomic characterization uncovers novel biology.</title>
        <authorList>
            <person name="Wiegand S."/>
            <person name="Jogler M."/>
            <person name="Boedeker C."/>
            <person name="Pinto D."/>
            <person name="Vollmers J."/>
            <person name="Rivas-Marin E."/>
            <person name="Kohn T."/>
            <person name="Peeters S.H."/>
            <person name="Heuer A."/>
            <person name="Rast P."/>
            <person name="Oberbeckmann S."/>
            <person name="Bunk B."/>
            <person name="Jeske O."/>
            <person name="Meyerdierks A."/>
            <person name="Storesund J.E."/>
            <person name="Kallscheuer N."/>
            <person name="Luecker S."/>
            <person name="Lage O.M."/>
            <person name="Pohl T."/>
            <person name="Merkel B.J."/>
            <person name="Hornburger P."/>
            <person name="Mueller R.-W."/>
            <person name="Bruemmer F."/>
            <person name="Labrenz M."/>
            <person name="Spormann A.M."/>
            <person name="Op den Camp H."/>
            <person name="Overmann J."/>
            <person name="Amann R."/>
            <person name="Jetten M.S.M."/>
            <person name="Mascher T."/>
            <person name="Medema M.H."/>
            <person name="Devos D.P."/>
            <person name="Kaster A.-K."/>
            <person name="Ovreas L."/>
            <person name="Rohde M."/>
            <person name="Galperin M.Y."/>
            <person name="Jogler C."/>
        </authorList>
    </citation>
    <scope>NUCLEOTIDE SEQUENCE [LARGE SCALE GENOMIC DNA]</scope>
    <source>
        <strain evidence="2 3">HG66A1</strain>
    </source>
</reference>
<keyword evidence="1" id="KW-1133">Transmembrane helix</keyword>
<sequence length="178" mass="20565">MSDKKPFSFLKGYSFSFEDEGRKIESWFSSLSGQEKVFVNGAQVSSKINISKEALHEFSIADDRYSIRLNIVDLIRGPFECTLSKNGKEIKRQKLIFPPVPSLKNTFRKVSYWLSCLFYLFLYGLVIFALVLVKVYWNLPEESYLAFIIVLLILSFTIIAYTFLKWSSGVQVIEEDVP</sequence>
<proteinExistence type="predicted"/>
<keyword evidence="1" id="KW-0472">Membrane</keyword>
<keyword evidence="1" id="KW-0812">Transmembrane</keyword>